<dbReference type="SUPFAM" id="SSF50475">
    <property type="entry name" value="FMN-binding split barrel"/>
    <property type="match status" value="1"/>
</dbReference>
<gene>
    <name evidence="3" type="ORF">PGLA1383_LOCUS31394</name>
</gene>
<dbReference type="Pfam" id="PF01243">
    <property type="entry name" value="PNPOx_N"/>
    <property type="match status" value="1"/>
</dbReference>
<dbReference type="AlphaFoldDB" id="A0A813FGR6"/>
<dbReference type="Gene3D" id="2.30.110.10">
    <property type="entry name" value="Electron Transport, Fmn-binding Protein, Chain A"/>
    <property type="match status" value="1"/>
</dbReference>
<dbReference type="Proteomes" id="UP000654075">
    <property type="component" value="Unassembled WGS sequence"/>
</dbReference>
<feature type="region of interest" description="Disordered" evidence="1">
    <location>
        <begin position="1"/>
        <end position="38"/>
    </location>
</feature>
<evidence type="ECO:0000313" key="4">
    <source>
        <dbReference type="Proteomes" id="UP000654075"/>
    </source>
</evidence>
<protein>
    <recommendedName>
        <fullName evidence="2">Pyridoxamine 5'-phosphate oxidase N-terminal domain-containing protein</fullName>
    </recommendedName>
</protein>
<reference evidence="3" key="1">
    <citation type="submission" date="2021-02" db="EMBL/GenBank/DDBJ databases">
        <authorList>
            <person name="Dougan E. K."/>
            <person name="Rhodes N."/>
            <person name="Thang M."/>
            <person name="Chan C."/>
        </authorList>
    </citation>
    <scope>NUCLEOTIDE SEQUENCE</scope>
</reference>
<sequence>MSFSHGNILAGGAKAHPSSIAKGSGKRTGRGSGSSASANIVPASQADIPEFLRRVHSSISSIEYFNSQGGRALTPGIHPVSLITFDNLSGYPSARTIAPLEIAGYLSVFRFYTRAESRKVQEIKSNPKVSLAWQDQRGQQGWITIKGDAVLRPGSHPNFPVDIFVYARIIEAVSYNENLLGDSGNGSVPVVLQLEVETGCWALVS</sequence>
<dbReference type="EMBL" id="CAJNNV010025286">
    <property type="protein sequence ID" value="CAE8613637.1"/>
    <property type="molecule type" value="Genomic_DNA"/>
</dbReference>
<proteinExistence type="predicted"/>
<name>A0A813FGR6_POLGL</name>
<dbReference type="InterPro" id="IPR011576">
    <property type="entry name" value="Pyridox_Oxase_N"/>
</dbReference>
<dbReference type="InterPro" id="IPR012349">
    <property type="entry name" value="Split_barrel_FMN-bd"/>
</dbReference>
<keyword evidence="4" id="KW-1185">Reference proteome</keyword>
<evidence type="ECO:0000259" key="2">
    <source>
        <dbReference type="Pfam" id="PF01243"/>
    </source>
</evidence>
<evidence type="ECO:0000313" key="3">
    <source>
        <dbReference type="EMBL" id="CAE8613637.1"/>
    </source>
</evidence>
<comment type="caution">
    <text evidence="3">The sequence shown here is derived from an EMBL/GenBank/DDBJ whole genome shotgun (WGS) entry which is preliminary data.</text>
</comment>
<feature type="domain" description="Pyridoxamine 5'-phosphate oxidase N-terminal" evidence="2">
    <location>
        <begin position="74"/>
        <end position="151"/>
    </location>
</feature>
<organism evidence="3 4">
    <name type="scientific">Polarella glacialis</name>
    <name type="common">Dinoflagellate</name>
    <dbReference type="NCBI Taxonomy" id="89957"/>
    <lineage>
        <taxon>Eukaryota</taxon>
        <taxon>Sar</taxon>
        <taxon>Alveolata</taxon>
        <taxon>Dinophyceae</taxon>
        <taxon>Suessiales</taxon>
        <taxon>Suessiaceae</taxon>
        <taxon>Polarella</taxon>
    </lineage>
</organism>
<evidence type="ECO:0000256" key="1">
    <source>
        <dbReference type="SAM" id="MobiDB-lite"/>
    </source>
</evidence>
<accession>A0A813FGR6</accession>